<evidence type="ECO:0000313" key="3">
    <source>
        <dbReference type="Proteomes" id="UP000002748"/>
    </source>
</evidence>
<feature type="region of interest" description="Disordered" evidence="1">
    <location>
        <begin position="1"/>
        <end position="36"/>
    </location>
</feature>
<feature type="region of interest" description="Disordered" evidence="1">
    <location>
        <begin position="145"/>
        <end position="230"/>
    </location>
</feature>
<dbReference type="GeneID" id="25990967"/>
<dbReference type="VEuPathDB" id="FungiDB:A1Q1_07455"/>
<reference evidence="2 3" key="1">
    <citation type="journal article" date="2012" name="Eukaryot. Cell">
        <title>Draft genome sequence of CBS 2479, the standard type strain of Trichosporon asahii.</title>
        <authorList>
            <person name="Yang R.Y."/>
            <person name="Li H.T."/>
            <person name="Zhu H."/>
            <person name="Zhou G.P."/>
            <person name="Wang M."/>
            <person name="Wang L."/>
        </authorList>
    </citation>
    <scope>NUCLEOTIDE SEQUENCE [LARGE SCALE GENOMIC DNA]</scope>
    <source>
        <strain evidence="3">ATCC 90039 / CBS 2479 / JCM 2466 / KCTC 7840 / NCYC 2677 / UAMH 7654</strain>
    </source>
</reference>
<proteinExistence type="predicted"/>
<accession>J8TYR9</accession>
<feature type="region of interest" description="Disordered" evidence="1">
    <location>
        <begin position="283"/>
        <end position="346"/>
    </location>
</feature>
<dbReference type="HOGENOM" id="CLU_427104_0_0_1"/>
<organism evidence="2 3">
    <name type="scientific">Trichosporon asahii var. asahii (strain ATCC 90039 / CBS 2479 / JCM 2466 / KCTC 7840 / NBRC 103889/ NCYC 2677 / UAMH 7654)</name>
    <name type="common">Yeast</name>
    <dbReference type="NCBI Taxonomy" id="1186058"/>
    <lineage>
        <taxon>Eukaryota</taxon>
        <taxon>Fungi</taxon>
        <taxon>Dikarya</taxon>
        <taxon>Basidiomycota</taxon>
        <taxon>Agaricomycotina</taxon>
        <taxon>Tremellomycetes</taxon>
        <taxon>Trichosporonales</taxon>
        <taxon>Trichosporonaceae</taxon>
        <taxon>Trichosporon</taxon>
    </lineage>
</organism>
<feature type="compositionally biased region" description="Acidic residues" evidence="1">
    <location>
        <begin position="305"/>
        <end position="331"/>
    </location>
</feature>
<evidence type="ECO:0008006" key="4">
    <source>
        <dbReference type="Google" id="ProtNLM"/>
    </source>
</evidence>
<feature type="compositionally biased region" description="Basic and acidic residues" evidence="1">
    <location>
        <begin position="1"/>
        <end position="13"/>
    </location>
</feature>
<feature type="compositionally biased region" description="Polar residues" evidence="1">
    <location>
        <begin position="23"/>
        <end position="33"/>
    </location>
</feature>
<dbReference type="AlphaFoldDB" id="J8TYR9"/>
<name>J8TYR9_TRIAS</name>
<dbReference type="Proteomes" id="UP000002748">
    <property type="component" value="Unassembled WGS sequence"/>
</dbReference>
<gene>
    <name evidence="2" type="ORF">A1Q1_07455</name>
</gene>
<dbReference type="RefSeq" id="XP_014184256.1">
    <property type="nucleotide sequence ID" value="XM_014328781.1"/>
</dbReference>
<protein>
    <recommendedName>
        <fullName evidence="4">F-box domain-containing protein</fullName>
    </recommendedName>
</protein>
<evidence type="ECO:0000313" key="2">
    <source>
        <dbReference type="EMBL" id="EJT53217.1"/>
    </source>
</evidence>
<feature type="compositionally biased region" description="Acidic residues" evidence="1">
    <location>
        <begin position="145"/>
        <end position="194"/>
    </location>
</feature>
<dbReference type="KEGG" id="tasa:A1Q1_07455"/>
<comment type="caution">
    <text evidence="2">The sequence shown here is derived from an EMBL/GenBank/DDBJ whole genome shotgun (WGS) entry which is preliminary data.</text>
</comment>
<dbReference type="EMBL" id="ALBS01000005">
    <property type="protein sequence ID" value="EJT53217.1"/>
    <property type="molecule type" value="Genomic_DNA"/>
</dbReference>
<sequence length="645" mass="71650">MAPKRKSDPDRRSDGRKKRSADKVSTTSETPATASDGKLAYNEFPHILESVIRFAPRDSLVQLRRVSKHVKKLAEAELCRHLVIYPDYGIVMTTRRGTMVNVGVGTLEEGGRVQANPTFNAWYNDYIDTYRPMPDFSENFLLGEDEDDEFDDDDESDDDDDDDDEEDDDQEPDEPDFDSDDGDPNGYDIDEENVPDLGAALFPQGHPPGNGGNEVSDDDSELSFSSEGEQEEAMALMQMLVQQNQILGNESIVPPTNANGGPIGHAGELLAAAIAAAIAAANGNGGAGDSDSSGSSEGEGGWETFSDEDDDDGDTEDEDDGLSDGESDLMDDFLGRPGGAFADTGDEYSSEEEMGIEEFSHRLPEQAAIAMKNAEVVDIFQRPPYRGIIRLMRATNKVHSVRYHLPYAQPHSMVKCFYASNAPRVVQFSLLAPIKQYDLFDEGNPGSALGRSTRFVDSTKLRRGCKKAVFNVAYDVGCKGLRNGRIRFDDYPDTVEEVVLILTKTAWDMKPTAKGNRRDARPYDGKGWFEEFVLTEASKPTHKLTIVGLQDVPPGALSLKRDATPAEKIARFDYRMHEAKRLLTDDNFTRQIYWEMEGPSENWDAEFKKYMDDLEYLTHDEYKARLGAAEWSIENEILPGVRHGS</sequence>
<evidence type="ECO:0000256" key="1">
    <source>
        <dbReference type="SAM" id="MobiDB-lite"/>
    </source>
</evidence>